<proteinExistence type="predicted"/>
<dbReference type="CDD" id="cd00229">
    <property type="entry name" value="SGNH_hydrolase"/>
    <property type="match status" value="1"/>
</dbReference>
<dbReference type="InterPro" id="IPR013830">
    <property type="entry name" value="SGNH_hydro"/>
</dbReference>
<comment type="caution">
    <text evidence="2">The sequence shown here is derived from an EMBL/GenBank/DDBJ whole genome shotgun (WGS) entry which is preliminary data.</text>
</comment>
<dbReference type="AlphaFoldDB" id="A0A1Q5PK52"/>
<reference evidence="2 3" key="1">
    <citation type="submission" date="2016-11" db="EMBL/GenBank/DDBJ databases">
        <title>Actinomyces gypaetusis sp. nov. isolated from the vulture Gypaetus barbatus in Qinghai Tibet Plateau China.</title>
        <authorList>
            <person name="Meng X."/>
        </authorList>
    </citation>
    <scope>NUCLEOTIDE SEQUENCE [LARGE SCALE GENOMIC DNA]</scope>
    <source>
        <strain evidence="2 3">VUL4_2</strain>
    </source>
</reference>
<gene>
    <name evidence="2" type="ORF">BSR29_07210</name>
</gene>
<dbReference type="InterPro" id="IPR036514">
    <property type="entry name" value="SGNH_hydro_sf"/>
</dbReference>
<dbReference type="Pfam" id="PF13472">
    <property type="entry name" value="Lipase_GDSL_2"/>
    <property type="match status" value="1"/>
</dbReference>
<evidence type="ECO:0000313" key="3">
    <source>
        <dbReference type="Proteomes" id="UP000186785"/>
    </source>
</evidence>
<evidence type="ECO:0000259" key="1">
    <source>
        <dbReference type="Pfam" id="PF13472"/>
    </source>
</evidence>
<dbReference type="EMBL" id="MQSV01000005">
    <property type="protein sequence ID" value="OKL46604.1"/>
    <property type="molecule type" value="Genomic_DNA"/>
</dbReference>
<keyword evidence="3" id="KW-1185">Reference proteome</keyword>
<evidence type="ECO:0000313" key="2">
    <source>
        <dbReference type="EMBL" id="OKL46604.1"/>
    </source>
</evidence>
<sequence length="202" mass="21888">MTQPQIVFYGDSIVSGYLRGGSPDTRFSSILANLLGAQELNYAIDGLGYLAQPPVGPDTIELIKENMLKQAPKADLLMVCLGVNDVPLMRDYAPQVFAAVHEQLTQIAEARNGQPTLISMYYPGTQLGERSLALVDYLEQQCQELGLTFTRALIGATGGLPQFHHNDRIHPNPAGHALLAQAALAAVRELHVPALQGTTEDR</sequence>
<organism evidence="2 3">
    <name type="scientific">Boudabousia liubingyangii</name>
    <dbReference type="NCBI Taxonomy" id="1921764"/>
    <lineage>
        <taxon>Bacteria</taxon>
        <taxon>Bacillati</taxon>
        <taxon>Actinomycetota</taxon>
        <taxon>Actinomycetes</taxon>
        <taxon>Actinomycetales</taxon>
        <taxon>Actinomycetaceae</taxon>
        <taxon>Boudabousia</taxon>
    </lineage>
</organism>
<dbReference type="STRING" id="1921764.BSR28_05070"/>
<protein>
    <recommendedName>
        <fullName evidence="1">SGNH hydrolase-type esterase domain-containing protein</fullName>
    </recommendedName>
</protein>
<accession>A0A1Q5PK52</accession>
<dbReference type="OrthoDB" id="3288625at2"/>
<dbReference type="RefSeq" id="WP_073709629.1">
    <property type="nucleotide sequence ID" value="NZ_MQSV01000005.1"/>
</dbReference>
<dbReference type="Gene3D" id="3.40.50.1110">
    <property type="entry name" value="SGNH hydrolase"/>
    <property type="match status" value="1"/>
</dbReference>
<dbReference type="SUPFAM" id="SSF52266">
    <property type="entry name" value="SGNH hydrolase"/>
    <property type="match status" value="1"/>
</dbReference>
<dbReference type="Proteomes" id="UP000186785">
    <property type="component" value="Unassembled WGS sequence"/>
</dbReference>
<name>A0A1Q5PK52_9ACTO</name>
<feature type="domain" description="SGNH hydrolase-type esterase" evidence="1">
    <location>
        <begin position="8"/>
        <end position="178"/>
    </location>
</feature>